<proteinExistence type="predicted"/>
<dbReference type="Proteomes" id="UP001217089">
    <property type="component" value="Unassembled WGS sequence"/>
</dbReference>
<evidence type="ECO:0000256" key="1">
    <source>
        <dbReference type="SAM" id="MobiDB-lite"/>
    </source>
</evidence>
<dbReference type="EMBL" id="JARBDR010000640">
    <property type="protein sequence ID" value="KAJ8310367.1"/>
    <property type="molecule type" value="Genomic_DNA"/>
</dbReference>
<evidence type="ECO:0000313" key="2">
    <source>
        <dbReference type="EMBL" id="KAJ8310367.1"/>
    </source>
</evidence>
<protein>
    <submittedName>
        <fullName evidence="2">Uncharacterized protein</fullName>
    </submittedName>
</protein>
<keyword evidence="3" id="KW-1185">Reference proteome</keyword>
<dbReference type="InterPro" id="IPR051055">
    <property type="entry name" value="PIF1_helicase"/>
</dbReference>
<gene>
    <name evidence="2" type="ORF">KUTeg_012232</name>
</gene>
<dbReference type="PANTHER" id="PTHR47642">
    <property type="entry name" value="ATP-DEPENDENT DNA HELICASE"/>
    <property type="match status" value="1"/>
</dbReference>
<name>A0ABQ9F268_TEGGR</name>
<comment type="caution">
    <text evidence="2">The sequence shown here is derived from an EMBL/GenBank/DDBJ whole genome shotgun (WGS) entry which is preliminary data.</text>
</comment>
<evidence type="ECO:0000313" key="3">
    <source>
        <dbReference type="Proteomes" id="UP001217089"/>
    </source>
</evidence>
<sequence length="116" mass="13305">MSERMKKASKEASEKSFREQLKDIGSDSIKARDVSEHEAVARIMSLPMRKSNLQVKFIPTGYKENRTRMLKPLSVIETMKDDDTDIYNSSIIDKFAARPDSLLSVCHTLLPRTNRM</sequence>
<feature type="region of interest" description="Disordered" evidence="1">
    <location>
        <begin position="1"/>
        <end position="22"/>
    </location>
</feature>
<reference evidence="2 3" key="1">
    <citation type="submission" date="2022-12" db="EMBL/GenBank/DDBJ databases">
        <title>Chromosome-level genome of Tegillarca granosa.</title>
        <authorList>
            <person name="Kim J."/>
        </authorList>
    </citation>
    <scope>NUCLEOTIDE SEQUENCE [LARGE SCALE GENOMIC DNA]</scope>
    <source>
        <strain evidence="2">Teg-2019</strain>
        <tissue evidence="2">Adductor muscle</tissue>
    </source>
</reference>
<accession>A0ABQ9F268</accession>
<dbReference type="PANTHER" id="PTHR47642:SF5">
    <property type="entry name" value="ATP-DEPENDENT DNA HELICASE"/>
    <property type="match status" value="1"/>
</dbReference>
<organism evidence="2 3">
    <name type="scientific">Tegillarca granosa</name>
    <name type="common">Malaysian cockle</name>
    <name type="synonym">Anadara granosa</name>
    <dbReference type="NCBI Taxonomy" id="220873"/>
    <lineage>
        <taxon>Eukaryota</taxon>
        <taxon>Metazoa</taxon>
        <taxon>Spiralia</taxon>
        <taxon>Lophotrochozoa</taxon>
        <taxon>Mollusca</taxon>
        <taxon>Bivalvia</taxon>
        <taxon>Autobranchia</taxon>
        <taxon>Pteriomorphia</taxon>
        <taxon>Arcoida</taxon>
        <taxon>Arcoidea</taxon>
        <taxon>Arcidae</taxon>
        <taxon>Tegillarca</taxon>
    </lineage>
</organism>